<name>A0A2A7U7R2_EDWTA</name>
<dbReference type="NCBIfam" id="NF010293">
    <property type="entry name" value="PRK13733.1"/>
    <property type="match status" value="1"/>
</dbReference>
<gene>
    <name evidence="2" type="primary">traV</name>
    <name evidence="2" type="ORF">CRM76_00255</name>
</gene>
<dbReference type="NCBIfam" id="TIGR02747">
    <property type="entry name" value="TraV"/>
    <property type="match status" value="1"/>
</dbReference>
<dbReference type="Pfam" id="PF09676">
    <property type="entry name" value="TraV"/>
    <property type="match status" value="1"/>
</dbReference>
<keyword evidence="1" id="KW-0732">Signal</keyword>
<accession>A0A2A7U7R2</accession>
<dbReference type="Proteomes" id="UP000219788">
    <property type="component" value="Unassembled WGS sequence"/>
</dbReference>
<dbReference type="RefSeq" id="WP_098142447.1">
    <property type="nucleotide sequence ID" value="NZ_PDDV01000001.1"/>
</dbReference>
<protein>
    <submittedName>
        <fullName evidence="2">Type IV conjugative transfer system protein TraV</fullName>
    </submittedName>
</protein>
<proteinExistence type="predicted"/>
<organism evidence="2 3">
    <name type="scientific">Edwardsiella tarda</name>
    <dbReference type="NCBI Taxonomy" id="636"/>
    <lineage>
        <taxon>Bacteria</taxon>
        <taxon>Pseudomonadati</taxon>
        <taxon>Pseudomonadota</taxon>
        <taxon>Gammaproteobacteria</taxon>
        <taxon>Enterobacterales</taxon>
        <taxon>Hafniaceae</taxon>
        <taxon>Edwardsiella</taxon>
    </lineage>
</organism>
<feature type="signal peptide" evidence="1">
    <location>
        <begin position="1"/>
        <end position="21"/>
    </location>
</feature>
<dbReference type="EMBL" id="PDDV01000001">
    <property type="protein sequence ID" value="PEH74462.1"/>
    <property type="molecule type" value="Genomic_DNA"/>
</dbReference>
<feature type="chain" id="PRO_5013106137" evidence="1">
    <location>
        <begin position="22"/>
        <end position="171"/>
    </location>
</feature>
<comment type="caution">
    <text evidence="2">The sequence shown here is derived from an EMBL/GenBank/DDBJ whole genome shotgun (WGS) entry which is preliminary data.</text>
</comment>
<reference evidence="3" key="1">
    <citation type="submission" date="2017-09" db="EMBL/GenBank/DDBJ databases">
        <title>FDA dAtabase for Regulatory Grade micrObial Sequences (FDA-ARGOS): Supporting development and validation of Infectious Disease Dx tests.</title>
        <authorList>
            <person name="Goldberg B."/>
            <person name="Campos J."/>
            <person name="Tallon L."/>
            <person name="Sadzewicz L."/>
            <person name="Ott S."/>
            <person name="Zhao X."/>
            <person name="Nagaraj S."/>
            <person name="Vavikolanu K."/>
            <person name="Aluvathingal J."/>
            <person name="Nadendla S."/>
            <person name="Geyer C."/>
            <person name="Sichtig H."/>
        </authorList>
    </citation>
    <scope>NUCLEOTIDE SEQUENCE [LARGE SCALE GENOMIC DNA]</scope>
    <source>
        <strain evidence="3">FDAARGOS_370</strain>
    </source>
</reference>
<dbReference type="AlphaFoldDB" id="A0A2A7U7R2"/>
<dbReference type="InterPro" id="IPR014118">
    <property type="entry name" value="T4SS_TraV"/>
</dbReference>
<sequence length="171" mass="18095">MQRLILTVLGGALLLSGCAGTNSNFECNATTSDTCMTMQQANEKAKLSEESDAAKPVAASLPRLAEGNFAPAPAAPAVVAASRSPFAGAGTAPVEQRMIYPVNRPISPSLTVKTAPLPVAPNASGYPRPLRVGEQIAQLWIAPYIDKQDVYHQPSQVLFVISPSRWGKPRI</sequence>
<evidence type="ECO:0000256" key="1">
    <source>
        <dbReference type="SAM" id="SignalP"/>
    </source>
</evidence>
<evidence type="ECO:0000313" key="2">
    <source>
        <dbReference type="EMBL" id="PEH74462.1"/>
    </source>
</evidence>
<dbReference type="PROSITE" id="PS51257">
    <property type="entry name" value="PROKAR_LIPOPROTEIN"/>
    <property type="match status" value="1"/>
</dbReference>
<dbReference type="OrthoDB" id="6539313at2"/>
<evidence type="ECO:0000313" key="3">
    <source>
        <dbReference type="Proteomes" id="UP000219788"/>
    </source>
</evidence>